<keyword evidence="1" id="KW-0539">Nucleus</keyword>
<evidence type="ECO:0000313" key="3">
    <source>
        <dbReference type="EMBL" id="KAG9975860.1"/>
    </source>
</evidence>
<feature type="non-terminal residue" evidence="3">
    <location>
        <position position="448"/>
    </location>
</feature>
<dbReference type="PANTHER" id="PTHR13457">
    <property type="entry name" value="BAP28"/>
    <property type="match status" value="1"/>
</dbReference>
<name>A0A9P8FL47_AURME</name>
<dbReference type="GO" id="GO:0030686">
    <property type="term" value="C:90S preribosome"/>
    <property type="evidence" value="ECO:0007669"/>
    <property type="project" value="TreeGrafter"/>
</dbReference>
<dbReference type="Pfam" id="PF12397">
    <property type="entry name" value="U3snoRNP10"/>
    <property type="match status" value="1"/>
</dbReference>
<dbReference type="EMBL" id="JAHFXS010001731">
    <property type="protein sequence ID" value="KAG9975860.1"/>
    <property type="molecule type" value="Genomic_DNA"/>
</dbReference>
<comment type="function">
    <text evidence="1">Involved in nucleolar processing of pre-18S ribosomal RNA.</text>
</comment>
<dbReference type="AlphaFoldDB" id="A0A9P8FL47"/>
<evidence type="ECO:0000313" key="4">
    <source>
        <dbReference type="Proteomes" id="UP000729357"/>
    </source>
</evidence>
<keyword evidence="1" id="KW-0690">Ribosome biogenesis</keyword>
<feature type="domain" description="U3 small nucleolar RNA-associated protein 10 N-terminal" evidence="2">
    <location>
        <begin position="246"/>
        <end position="358"/>
    </location>
</feature>
<reference evidence="3" key="1">
    <citation type="journal article" date="2021" name="J Fungi (Basel)">
        <title>Virulence traits and population genomics of the black yeast Aureobasidium melanogenum.</title>
        <authorList>
            <person name="Cernosa A."/>
            <person name="Sun X."/>
            <person name="Gostincar C."/>
            <person name="Fang C."/>
            <person name="Gunde-Cimerman N."/>
            <person name="Song Z."/>
        </authorList>
    </citation>
    <scope>NUCLEOTIDE SEQUENCE</scope>
    <source>
        <strain evidence="3">EXF-9298</strain>
    </source>
</reference>
<proteinExistence type="inferred from homology"/>
<keyword evidence="1" id="KW-0687">Ribonucleoprotein</keyword>
<dbReference type="InterPro" id="IPR040191">
    <property type="entry name" value="UTP10"/>
</dbReference>
<dbReference type="GO" id="GO:0032040">
    <property type="term" value="C:small-subunit processome"/>
    <property type="evidence" value="ECO:0007669"/>
    <property type="project" value="TreeGrafter"/>
</dbReference>
<dbReference type="Proteomes" id="UP000729357">
    <property type="component" value="Unassembled WGS sequence"/>
</dbReference>
<organism evidence="3 4">
    <name type="scientific">Aureobasidium melanogenum</name>
    <name type="common">Aureobasidium pullulans var. melanogenum</name>
    <dbReference type="NCBI Taxonomy" id="46634"/>
    <lineage>
        <taxon>Eukaryota</taxon>
        <taxon>Fungi</taxon>
        <taxon>Dikarya</taxon>
        <taxon>Ascomycota</taxon>
        <taxon>Pezizomycotina</taxon>
        <taxon>Dothideomycetes</taxon>
        <taxon>Dothideomycetidae</taxon>
        <taxon>Dothideales</taxon>
        <taxon>Saccotheciaceae</taxon>
        <taxon>Aureobasidium</taxon>
    </lineage>
</organism>
<comment type="subunit">
    <text evidence="1">Component of the ribosomal small subunit (SSU) processome.</text>
</comment>
<comment type="similarity">
    <text evidence="1">Belongs to the HEATR1/UTP10 family.</text>
</comment>
<reference evidence="3" key="2">
    <citation type="submission" date="2021-08" db="EMBL/GenBank/DDBJ databases">
        <authorList>
            <person name="Gostincar C."/>
            <person name="Sun X."/>
            <person name="Song Z."/>
            <person name="Gunde-Cimerman N."/>
        </authorList>
    </citation>
    <scope>NUCLEOTIDE SEQUENCE</scope>
    <source>
        <strain evidence="3">EXF-9298</strain>
    </source>
</reference>
<dbReference type="GO" id="GO:0000462">
    <property type="term" value="P:maturation of SSU-rRNA from tricistronic rRNA transcript (SSU-rRNA, 5.8S rRNA, LSU-rRNA)"/>
    <property type="evidence" value="ECO:0007669"/>
    <property type="project" value="TreeGrafter"/>
</dbReference>
<sequence>MATALQQQLAQIAKKSTDQLDLKAQRAQHSKSLLFDPRVTANQTFETIYQICAEAFQELCLLDARFAPFAANLFSEQSKSEERINLTKKENEDLDQIIDSFLGLVSSRLLLRPGLKAVEWLVRRFRVHEYNTESLVLTFLPYHANPVFPTMLSILPKTLPPTLKFLQPYISSLSCPPSQALVYAAVNNPSFFTAFNTYVVRTSNLGHHSVMLLQFWAGVMTPTINGMLDAAMSGRADVRSQRQEDLLLRLVPVLQQTLRIKNVPELFLGSCMIICVLVSKTQLDDKVLDSLMDAVSRGWTSQTIDQGLSTVAIIAEERQSLKFTRPVTKALLKVPALESRILELQTKQHTGRLLTGLAMTSLDEASSPEAFDLIENAVTSHIPTLPQKAAIIQLLLSAVSDLQASSEALASQERLGRIFSALCQSSSTLPLVQAEAARLDLSLESLEV</sequence>
<dbReference type="PANTHER" id="PTHR13457:SF1">
    <property type="entry name" value="HEAT REPEAT-CONTAINING PROTEIN 1"/>
    <property type="match status" value="1"/>
</dbReference>
<comment type="subcellular location">
    <subcellularLocation>
        <location evidence="1">Nucleus</location>
        <location evidence="1">Nucleolus</location>
    </subcellularLocation>
</comment>
<dbReference type="GO" id="GO:0034455">
    <property type="term" value="C:t-UTP complex"/>
    <property type="evidence" value="ECO:0007669"/>
    <property type="project" value="TreeGrafter"/>
</dbReference>
<dbReference type="GO" id="GO:0045943">
    <property type="term" value="P:positive regulation of transcription by RNA polymerase I"/>
    <property type="evidence" value="ECO:0007669"/>
    <property type="project" value="TreeGrafter"/>
</dbReference>
<evidence type="ECO:0000259" key="2">
    <source>
        <dbReference type="Pfam" id="PF12397"/>
    </source>
</evidence>
<evidence type="ECO:0000256" key="1">
    <source>
        <dbReference type="RuleBase" id="RU367065"/>
    </source>
</evidence>
<accession>A0A9P8FL47</accession>
<gene>
    <name evidence="3" type="ORF">KCU98_g11090</name>
</gene>
<comment type="caution">
    <text evidence="3">The sequence shown here is derived from an EMBL/GenBank/DDBJ whole genome shotgun (WGS) entry which is preliminary data.</text>
</comment>
<keyword evidence="4" id="KW-1185">Reference proteome</keyword>
<dbReference type="GO" id="GO:0030515">
    <property type="term" value="F:snoRNA binding"/>
    <property type="evidence" value="ECO:0007669"/>
    <property type="project" value="TreeGrafter"/>
</dbReference>
<keyword evidence="1" id="KW-0698">rRNA processing</keyword>
<dbReference type="InterPro" id="IPR022125">
    <property type="entry name" value="U3snoRNP10_N"/>
</dbReference>
<protein>
    <recommendedName>
        <fullName evidence="1">U3 small nucleolar RNA-associated protein 10</fullName>
    </recommendedName>
</protein>